<feature type="compositionally biased region" description="Polar residues" evidence="8">
    <location>
        <begin position="676"/>
        <end position="686"/>
    </location>
</feature>
<reference evidence="10" key="1">
    <citation type="submission" date="2013-07" db="EMBL/GenBank/DDBJ databases">
        <title>The Genome Sequence of Cryptococcus pinus CBS10737.</title>
        <authorList>
            <consortium name="The Broad Institute Genome Sequencing Platform"/>
            <person name="Cuomo C."/>
            <person name="Litvintseva A."/>
            <person name="Chen Y."/>
            <person name="Heitman J."/>
            <person name="Sun S."/>
            <person name="Springer D."/>
            <person name="Dromer F."/>
            <person name="Young S.K."/>
            <person name="Zeng Q."/>
            <person name="Gargeya S."/>
            <person name="Fitzgerald M."/>
            <person name="Abouelleil A."/>
            <person name="Alvarado L."/>
            <person name="Berlin A.M."/>
            <person name="Chapman S.B."/>
            <person name="Dewar J."/>
            <person name="Goldberg J."/>
            <person name="Griggs A."/>
            <person name="Gujja S."/>
            <person name="Hansen M."/>
            <person name="Howarth C."/>
            <person name="Imamovic A."/>
            <person name="Larimer J."/>
            <person name="McCowan C."/>
            <person name="Murphy C."/>
            <person name="Pearson M."/>
            <person name="Priest M."/>
            <person name="Roberts A."/>
            <person name="Saif S."/>
            <person name="Shea T."/>
            <person name="Sykes S."/>
            <person name="Wortman J."/>
            <person name="Nusbaum C."/>
            <person name="Birren B."/>
        </authorList>
    </citation>
    <scope>NUCLEOTIDE SEQUENCE [LARGE SCALE GENOMIC DNA]</scope>
    <source>
        <strain evidence="10">CBS 10737</strain>
    </source>
</reference>
<dbReference type="PANTHER" id="PTHR16515">
    <property type="entry name" value="PR DOMAIN ZINC FINGER PROTEIN"/>
    <property type="match status" value="1"/>
</dbReference>
<feature type="region of interest" description="Disordered" evidence="8">
    <location>
        <begin position="601"/>
        <end position="622"/>
    </location>
</feature>
<keyword evidence="6" id="KW-0539">Nucleus</keyword>
<dbReference type="AlphaFoldDB" id="A0A1B9HYC0"/>
<dbReference type="GeneID" id="30174475"/>
<feature type="compositionally biased region" description="Polar residues" evidence="8">
    <location>
        <begin position="241"/>
        <end position="255"/>
    </location>
</feature>
<dbReference type="STRING" id="1296096.A0A1B9HYC0"/>
<evidence type="ECO:0000256" key="7">
    <source>
        <dbReference type="PROSITE-ProRule" id="PRU00042"/>
    </source>
</evidence>
<keyword evidence="12" id="KW-1185">Reference proteome</keyword>
<feature type="compositionally biased region" description="Basic and acidic residues" evidence="8">
    <location>
        <begin position="601"/>
        <end position="612"/>
    </location>
</feature>
<evidence type="ECO:0000259" key="9">
    <source>
        <dbReference type="PROSITE" id="PS50157"/>
    </source>
</evidence>
<evidence type="ECO:0000256" key="8">
    <source>
        <dbReference type="SAM" id="MobiDB-lite"/>
    </source>
</evidence>
<dbReference type="GO" id="GO:0043565">
    <property type="term" value="F:sequence-specific DNA binding"/>
    <property type="evidence" value="ECO:0007669"/>
    <property type="project" value="UniProtKB-ARBA"/>
</dbReference>
<gene>
    <name evidence="10" type="ORF">I206_06106</name>
    <name evidence="11" type="ORF">I206_107773</name>
</gene>
<evidence type="ECO:0000313" key="11">
    <source>
        <dbReference type="EMBL" id="WWC73801.1"/>
    </source>
</evidence>
<comment type="subcellular location">
    <subcellularLocation>
        <location evidence="1">Nucleus</location>
    </subcellularLocation>
</comment>
<keyword evidence="3" id="KW-0677">Repeat</keyword>
<feature type="domain" description="C2H2-type" evidence="9">
    <location>
        <begin position="623"/>
        <end position="641"/>
    </location>
</feature>
<feature type="compositionally biased region" description="Low complexity" evidence="8">
    <location>
        <begin position="378"/>
        <end position="389"/>
    </location>
</feature>
<dbReference type="GO" id="GO:0045893">
    <property type="term" value="P:positive regulation of DNA-templated transcription"/>
    <property type="evidence" value="ECO:0007669"/>
    <property type="project" value="UniProtKB-ARBA"/>
</dbReference>
<feature type="compositionally biased region" description="Polar residues" evidence="8">
    <location>
        <begin position="392"/>
        <end position="405"/>
    </location>
</feature>
<dbReference type="FunFam" id="3.30.160.60:FF:001732">
    <property type="entry name" value="Zgc:162936"/>
    <property type="match status" value="1"/>
</dbReference>
<dbReference type="KEGG" id="kpin:30174475"/>
<sequence length="701" mass="78571">MSDNIPCSQSFLYPFQPWIDQQKNHIENSPICTGEETTYRLETNQDTTYLENQLQQPYQYYPYNYAPQTTSEIGFRDAQLESNFCQTTSSPATATHSMAADYDYPYTVSEYQDCSTNPSLIAHSSPPIVVQPQTEVANFGKSFDVPFQLPSIDSLSFDGRQSRAMVRDHTWPCTSGTMETKMQNLAFDSEKMGSRRDMTSYIQDHSTETLLPGVFARDSLEPMKSNPQTASIWDPSDSRDSTGYTTSSLTPITPPQASFATAPICQWYSSPTTYSFRPQLFPQISIPPSRSLNMSPRMKAQTTSYPSPLTIPSPPPLPESPMAIRPSLDLLTSNTNKPKRRLPTPPRVSGWIPPDQRPIPCGNLGIKPRLLPAPPPSNFSFPPSASLPPQRVQPTFQTQQRSSEGSMRGREEPSYEAESEFEFDTLYPQTQPTKSKSSHVAEQSRETRSNTFAFALSYDFPTSLPLPSVTTPKFSDFYTVHSHSDTLPHTEVATASSSSIDRYMPFSVSIGDPPVPNSQSPTSPATSELTLPLVGIQRHVFTKTPFSSLSNLGRPESEPIYNQTRKPKSNKRPSTTLTGARFSRRIRTINPKKFLCPDRQESFTRRNDLERHARSKHTGETPYTCPGCQRGFSRKDKLDQHIEKAPICKAIAPPRHQRVRRRNNNGVKRNREAPIPSNSTSTTGRDASNDRSEGQPTYLDC</sequence>
<dbReference type="GO" id="GO:0005694">
    <property type="term" value="C:chromosome"/>
    <property type="evidence" value="ECO:0007669"/>
    <property type="project" value="UniProtKB-ARBA"/>
</dbReference>
<evidence type="ECO:0000313" key="12">
    <source>
        <dbReference type="Proteomes" id="UP000094020"/>
    </source>
</evidence>
<dbReference type="SUPFAM" id="SSF57667">
    <property type="entry name" value="beta-beta-alpha zinc fingers"/>
    <property type="match status" value="1"/>
</dbReference>
<evidence type="ECO:0000256" key="3">
    <source>
        <dbReference type="ARBA" id="ARBA00022737"/>
    </source>
</evidence>
<dbReference type="OrthoDB" id="2574428at2759"/>
<dbReference type="EMBL" id="CP144529">
    <property type="protein sequence ID" value="WWC73801.1"/>
    <property type="molecule type" value="Genomic_DNA"/>
</dbReference>
<dbReference type="Proteomes" id="UP000094020">
    <property type="component" value="Chromosome 11"/>
</dbReference>
<evidence type="ECO:0000313" key="10">
    <source>
        <dbReference type="EMBL" id="OCF48238.1"/>
    </source>
</evidence>
<name>A0A1B9HYC0_9TREE</name>
<dbReference type="GO" id="GO:0005634">
    <property type="term" value="C:nucleus"/>
    <property type="evidence" value="ECO:0007669"/>
    <property type="project" value="UniProtKB-SubCell"/>
</dbReference>
<dbReference type="InterPro" id="IPR036236">
    <property type="entry name" value="Znf_C2H2_sf"/>
</dbReference>
<dbReference type="Gene3D" id="3.30.160.60">
    <property type="entry name" value="Classic Zinc Finger"/>
    <property type="match status" value="2"/>
</dbReference>
<accession>A0A1B9HYC0</accession>
<dbReference type="PROSITE" id="PS50157">
    <property type="entry name" value="ZINC_FINGER_C2H2_2"/>
    <property type="match status" value="2"/>
</dbReference>
<evidence type="ECO:0000256" key="1">
    <source>
        <dbReference type="ARBA" id="ARBA00004123"/>
    </source>
</evidence>
<dbReference type="RefSeq" id="XP_019009457.1">
    <property type="nucleotide sequence ID" value="XM_019157817.1"/>
</dbReference>
<feature type="region of interest" description="Disordered" evidence="8">
    <location>
        <begin position="547"/>
        <end position="580"/>
    </location>
</feature>
<proteinExistence type="predicted"/>
<feature type="region of interest" description="Disordered" evidence="8">
    <location>
        <begin position="651"/>
        <end position="701"/>
    </location>
</feature>
<dbReference type="EMBL" id="KI894014">
    <property type="protein sequence ID" value="OCF48238.1"/>
    <property type="molecule type" value="Genomic_DNA"/>
</dbReference>
<keyword evidence="4 7" id="KW-0863">Zinc-finger</keyword>
<dbReference type="PANTHER" id="PTHR16515:SF66">
    <property type="entry name" value="C2H2-TYPE DOMAIN-CONTAINING PROTEIN"/>
    <property type="match status" value="1"/>
</dbReference>
<feature type="region of interest" description="Disordered" evidence="8">
    <location>
        <begin position="287"/>
        <end position="420"/>
    </location>
</feature>
<reference evidence="11" key="4">
    <citation type="submission" date="2024-02" db="EMBL/GenBank/DDBJ databases">
        <title>Comparative genomics of Cryptococcus and Kwoniella reveals pathogenesis evolution and contrasting modes of karyotype evolution via chromosome fusion or intercentromeric recombination.</title>
        <authorList>
            <person name="Coelho M.A."/>
            <person name="David-Palma M."/>
            <person name="Shea T."/>
            <person name="Bowers K."/>
            <person name="McGinley-Smith S."/>
            <person name="Mohammad A.W."/>
            <person name="Gnirke A."/>
            <person name="Yurkov A.M."/>
            <person name="Nowrousian M."/>
            <person name="Sun S."/>
            <person name="Cuomo C.A."/>
            <person name="Heitman J."/>
        </authorList>
    </citation>
    <scope>NUCLEOTIDE SEQUENCE</scope>
    <source>
        <strain evidence="11">CBS 10737</strain>
    </source>
</reference>
<protein>
    <recommendedName>
        <fullName evidence="9">C2H2-type domain-containing protein</fullName>
    </recommendedName>
</protein>
<feature type="region of interest" description="Disordered" evidence="8">
    <location>
        <begin position="219"/>
        <end position="255"/>
    </location>
</feature>
<evidence type="ECO:0000256" key="2">
    <source>
        <dbReference type="ARBA" id="ARBA00022723"/>
    </source>
</evidence>
<evidence type="ECO:0000256" key="4">
    <source>
        <dbReference type="ARBA" id="ARBA00022771"/>
    </source>
</evidence>
<dbReference type="InterPro" id="IPR013087">
    <property type="entry name" value="Znf_C2H2_type"/>
</dbReference>
<evidence type="ECO:0000256" key="5">
    <source>
        <dbReference type="ARBA" id="ARBA00022833"/>
    </source>
</evidence>
<reference evidence="11" key="2">
    <citation type="submission" date="2013-07" db="EMBL/GenBank/DDBJ databases">
        <authorList>
            <consortium name="The Broad Institute Genome Sequencing Platform"/>
            <person name="Cuomo C."/>
            <person name="Litvintseva A."/>
            <person name="Chen Y."/>
            <person name="Heitman J."/>
            <person name="Sun S."/>
            <person name="Springer D."/>
            <person name="Dromer F."/>
            <person name="Young S.K."/>
            <person name="Zeng Q."/>
            <person name="Gargeya S."/>
            <person name="Fitzgerald M."/>
            <person name="Abouelleil A."/>
            <person name="Alvarado L."/>
            <person name="Berlin A.M."/>
            <person name="Chapman S.B."/>
            <person name="Dewar J."/>
            <person name="Goldberg J."/>
            <person name="Griggs A."/>
            <person name="Gujja S."/>
            <person name="Hansen M."/>
            <person name="Howarth C."/>
            <person name="Imamovic A."/>
            <person name="Larimer J."/>
            <person name="McCowan C."/>
            <person name="Murphy C."/>
            <person name="Pearson M."/>
            <person name="Priest M."/>
            <person name="Roberts A."/>
            <person name="Saif S."/>
            <person name="Shea T."/>
            <person name="Sykes S."/>
            <person name="Wortman J."/>
            <person name="Nusbaum C."/>
            <person name="Birren B."/>
        </authorList>
    </citation>
    <scope>NUCLEOTIDE SEQUENCE</scope>
    <source>
        <strain evidence="11">CBS 10737</strain>
    </source>
</reference>
<dbReference type="Pfam" id="PF00096">
    <property type="entry name" value="zf-C2H2"/>
    <property type="match status" value="1"/>
</dbReference>
<dbReference type="GO" id="GO:0008270">
    <property type="term" value="F:zinc ion binding"/>
    <property type="evidence" value="ECO:0007669"/>
    <property type="project" value="UniProtKB-KW"/>
</dbReference>
<feature type="compositionally biased region" description="Pro residues" evidence="8">
    <location>
        <begin position="309"/>
        <end position="319"/>
    </location>
</feature>
<feature type="domain" description="C2H2-type" evidence="9">
    <location>
        <begin position="594"/>
        <end position="622"/>
    </location>
</feature>
<dbReference type="InterPro" id="IPR050331">
    <property type="entry name" value="Zinc_finger"/>
</dbReference>
<organism evidence="10">
    <name type="scientific">Kwoniella pini CBS 10737</name>
    <dbReference type="NCBI Taxonomy" id="1296096"/>
    <lineage>
        <taxon>Eukaryota</taxon>
        <taxon>Fungi</taxon>
        <taxon>Dikarya</taxon>
        <taxon>Basidiomycota</taxon>
        <taxon>Agaricomycotina</taxon>
        <taxon>Tremellomycetes</taxon>
        <taxon>Tremellales</taxon>
        <taxon>Cryptococcaceae</taxon>
        <taxon>Kwoniella</taxon>
    </lineage>
</organism>
<keyword evidence="5" id="KW-0862">Zinc</keyword>
<keyword evidence="2" id="KW-0479">Metal-binding</keyword>
<evidence type="ECO:0000256" key="6">
    <source>
        <dbReference type="ARBA" id="ARBA00023242"/>
    </source>
</evidence>
<reference evidence="10" key="3">
    <citation type="submission" date="2016-07" db="EMBL/GenBank/DDBJ databases">
        <title>Evolution of pathogenesis and genome organization in the Tremellales.</title>
        <authorList>
            <person name="Cuomo C."/>
            <person name="Litvintseva A."/>
            <person name="Heitman J."/>
            <person name="Chen Y."/>
            <person name="Sun S."/>
            <person name="Springer D."/>
            <person name="Dromer F."/>
            <person name="Young S."/>
            <person name="Zeng Q."/>
            <person name="Chapman S."/>
            <person name="Gujja S."/>
            <person name="Saif S."/>
            <person name="Birren B."/>
        </authorList>
    </citation>
    <scope>NUCLEOTIDE SEQUENCE</scope>
    <source>
        <strain evidence="10">CBS 10737</strain>
    </source>
</reference>